<dbReference type="Pfam" id="PF00929">
    <property type="entry name" value="RNase_T"/>
    <property type="match status" value="1"/>
</dbReference>
<keyword evidence="2" id="KW-0378">Hydrolase</keyword>
<gene>
    <name evidence="2" type="ORF">ES677_00865</name>
</gene>
<dbReference type="Gene3D" id="3.30.420.10">
    <property type="entry name" value="Ribonuclease H-like superfamily/Ribonuclease H"/>
    <property type="match status" value="1"/>
</dbReference>
<dbReference type="SUPFAM" id="SSF53098">
    <property type="entry name" value="Ribonuclease H-like"/>
    <property type="match status" value="1"/>
</dbReference>
<name>A0ABY3MEC7_9FLAO</name>
<comment type="caution">
    <text evidence="2">The sequence shown here is derived from an EMBL/GenBank/DDBJ whole genome shotgun (WGS) entry which is preliminary data.</text>
</comment>
<dbReference type="PANTHER" id="PTHR30231">
    <property type="entry name" value="DNA POLYMERASE III SUBUNIT EPSILON"/>
    <property type="match status" value="1"/>
</dbReference>
<dbReference type="NCBIfam" id="TIGR00573">
    <property type="entry name" value="dnaq"/>
    <property type="match status" value="1"/>
</dbReference>
<dbReference type="EMBL" id="VSKN01000001">
    <property type="protein sequence ID" value="TYC17958.1"/>
    <property type="molecule type" value="Genomic_DNA"/>
</dbReference>
<evidence type="ECO:0000313" key="2">
    <source>
        <dbReference type="EMBL" id="TYC17958.1"/>
    </source>
</evidence>
<keyword evidence="2" id="KW-0540">Nuclease</keyword>
<dbReference type="SUPFAM" id="SSF82771">
    <property type="entry name" value="GIY-YIG endonuclease"/>
    <property type="match status" value="1"/>
</dbReference>
<dbReference type="RefSeq" id="WP_148380146.1">
    <property type="nucleotide sequence ID" value="NZ_VSKN01000001.1"/>
</dbReference>
<dbReference type="InterPro" id="IPR013520">
    <property type="entry name" value="Ribonucl_H"/>
</dbReference>
<proteinExistence type="predicted"/>
<reference evidence="2 3" key="1">
    <citation type="submission" date="2019-08" db="EMBL/GenBank/DDBJ databases">
        <title>Genomes of Antarctic Bizionia species.</title>
        <authorList>
            <person name="Bowman J.P."/>
        </authorList>
    </citation>
    <scope>NUCLEOTIDE SEQUENCE [LARGE SCALE GENOMIC DNA]</scope>
    <source>
        <strain evidence="2 3">IC164</strain>
    </source>
</reference>
<organism evidence="2 3">
    <name type="scientific">Bizionia gelidisalsuginis</name>
    <dbReference type="NCBI Taxonomy" id="291188"/>
    <lineage>
        <taxon>Bacteria</taxon>
        <taxon>Pseudomonadati</taxon>
        <taxon>Bacteroidota</taxon>
        <taxon>Flavobacteriia</taxon>
        <taxon>Flavobacteriales</taxon>
        <taxon>Flavobacteriaceae</taxon>
        <taxon>Bizionia</taxon>
    </lineage>
</organism>
<keyword evidence="2" id="KW-0269">Exonuclease</keyword>
<dbReference type="InterPro" id="IPR000305">
    <property type="entry name" value="GIY-YIG_endonuc"/>
</dbReference>
<dbReference type="PANTHER" id="PTHR30231:SF41">
    <property type="entry name" value="DNA POLYMERASE III SUBUNIT EPSILON"/>
    <property type="match status" value="1"/>
</dbReference>
<feature type="domain" description="GIY-YIG" evidence="1">
    <location>
        <begin position="195"/>
        <end position="271"/>
    </location>
</feature>
<protein>
    <submittedName>
        <fullName evidence="2">Exonuclease</fullName>
    </submittedName>
</protein>
<dbReference type="PROSITE" id="PS50164">
    <property type="entry name" value="GIY_YIG"/>
    <property type="match status" value="1"/>
</dbReference>
<dbReference type="InterPro" id="IPR006054">
    <property type="entry name" value="DnaQ"/>
</dbReference>
<dbReference type="Pfam" id="PF01541">
    <property type="entry name" value="GIY-YIG"/>
    <property type="match status" value="1"/>
</dbReference>
<dbReference type="InterPro" id="IPR012337">
    <property type="entry name" value="RNaseH-like_sf"/>
</dbReference>
<dbReference type="CDD" id="cd06127">
    <property type="entry name" value="DEDDh"/>
    <property type="match status" value="1"/>
</dbReference>
<dbReference type="SMART" id="SM00479">
    <property type="entry name" value="EXOIII"/>
    <property type="match status" value="1"/>
</dbReference>
<dbReference type="Gene3D" id="3.40.1440.10">
    <property type="entry name" value="GIY-YIG endonuclease"/>
    <property type="match status" value="1"/>
</dbReference>
<dbReference type="CDD" id="cd10434">
    <property type="entry name" value="GIY-YIG_UvrC_Cho"/>
    <property type="match status" value="1"/>
</dbReference>
<keyword evidence="3" id="KW-1185">Reference proteome</keyword>
<dbReference type="InterPro" id="IPR047296">
    <property type="entry name" value="GIY-YIG_UvrC_Cho"/>
</dbReference>
<dbReference type="Proteomes" id="UP000323621">
    <property type="component" value="Unassembled WGS sequence"/>
</dbReference>
<dbReference type="SMART" id="SM00465">
    <property type="entry name" value="GIYc"/>
    <property type="match status" value="1"/>
</dbReference>
<accession>A0ABY3MEC7</accession>
<dbReference type="InterPro" id="IPR035901">
    <property type="entry name" value="GIY-YIG_endonuc_sf"/>
</dbReference>
<dbReference type="GO" id="GO:0004527">
    <property type="term" value="F:exonuclease activity"/>
    <property type="evidence" value="ECO:0007669"/>
    <property type="project" value="UniProtKB-KW"/>
</dbReference>
<sequence>MYTIVDIETTGGKFNEEGITEIAIYKYDGHEVVDQFISLVNPEREIQPFVVNLTGINSNMLRNAPKFYEVAKRIVEITEGSILVAHNAKFDYRILRTEFSRLGFEYERETLCTVQLSKDLIPDLPSYSLGKLVRSLGIPVTDRHRASGDALATVKLFKLLIDKDTNKEIIINSIRKEPKLQLEPKLVDIMGQLPSITGVYYIHNSSGDIIYIGKSNNIKKRINQHFTGTDSKSKKIQLQVAEVTYESTGSELVALLKESEEIKRVKPKHNRSLRRSLFSSALYSFVDDNGYINLTVDKADGRKKAITTFSNRQSAKAFMFKVVEDYNLCQKLNGLYKTKTSCFNYDIKSCNGACVNQEAPEAYNKRVTELIKKYSYDNQDMVIIDKGRDIDERSAILIENGIFQGLGFFNLNYQINNIDILKTIITPMLNNRDNQHIIQSYLRRNKRLKIVTLDTQQENN</sequence>
<dbReference type="InterPro" id="IPR036397">
    <property type="entry name" value="RNaseH_sf"/>
</dbReference>
<evidence type="ECO:0000259" key="1">
    <source>
        <dbReference type="PROSITE" id="PS50164"/>
    </source>
</evidence>
<evidence type="ECO:0000313" key="3">
    <source>
        <dbReference type="Proteomes" id="UP000323621"/>
    </source>
</evidence>